<proteinExistence type="predicted"/>
<dbReference type="AlphaFoldDB" id="A0AA46YL78"/>
<feature type="domain" description="Lon N-terminal" evidence="1">
    <location>
        <begin position="5"/>
        <end position="197"/>
    </location>
</feature>
<dbReference type="InterPro" id="IPR003111">
    <property type="entry name" value="Lon_prtase_N"/>
</dbReference>
<dbReference type="PROSITE" id="PS51787">
    <property type="entry name" value="LON_N"/>
    <property type="match status" value="1"/>
</dbReference>
<dbReference type="InterPro" id="IPR015947">
    <property type="entry name" value="PUA-like_sf"/>
</dbReference>
<reference evidence="2" key="1">
    <citation type="submission" date="2022-01" db="EMBL/GenBank/DDBJ databases">
        <title>Nocardioidaceae gen. sp. A5X3R13.</title>
        <authorList>
            <person name="Lopez Marin M.A."/>
            <person name="Uhlik O."/>
        </authorList>
    </citation>
    <scope>NUCLEOTIDE SEQUENCE</scope>
    <source>
        <strain evidence="2">A5X3R13</strain>
    </source>
</reference>
<dbReference type="RefSeq" id="WP_271634154.1">
    <property type="nucleotide sequence ID" value="NZ_CP094970.1"/>
</dbReference>
<dbReference type="EMBL" id="CP094970">
    <property type="protein sequence ID" value="UYM05339.1"/>
    <property type="molecule type" value="Genomic_DNA"/>
</dbReference>
<dbReference type="Gene3D" id="2.30.130.40">
    <property type="entry name" value="LON domain-like"/>
    <property type="match status" value="1"/>
</dbReference>
<dbReference type="PANTHER" id="PTHR46732:SF8">
    <property type="entry name" value="ATP-DEPENDENT PROTEASE LA (LON) DOMAIN PROTEIN"/>
    <property type="match status" value="1"/>
</dbReference>
<name>A0AA46YL78_9ACTN</name>
<evidence type="ECO:0000313" key="2">
    <source>
        <dbReference type="EMBL" id="UYM05339.1"/>
    </source>
</evidence>
<accession>A0AA46YL78</accession>
<sequence length="219" mass="23721">MGSSLPMFPLGTVTFPGTSLSLHIFEDRYLDLMSHLLSLPEPERCFGTVAIREGYEVGHAGVKSAHRIGCEVRLTDVEEVEDGLDVTVEARRRVRLDAVVDSSSFLWGEVEYLPEEVGADADDAATRAHAIFEAYVDLLASTGATIGTIDIPTKPLPMSYALSAGAVLTLRDRQDLLEAPDAATRLRQVSRLVVAEMSAIRAVPSLPATEVNRTGWSPN</sequence>
<dbReference type="SUPFAM" id="SSF88697">
    <property type="entry name" value="PUA domain-like"/>
    <property type="match status" value="1"/>
</dbReference>
<keyword evidence="3" id="KW-1185">Reference proteome</keyword>
<dbReference type="PANTHER" id="PTHR46732">
    <property type="entry name" value="ATP-DEPENDENT PROTEASE LA (LON) DOMAIN PROTEIN"/>
    <property type="match status" value="1"/>
</dbReference>
<dbReference type="SMART" id="SM00464">
    <property type="entry name" value="LON"/>
    <property type="match status" value="1"/>
</dbReference>
<dbReference type="Pfam" id="PF02190">
    <property type="entry name" value="LON_substr_bdg"/>
    <property type="match status" value="1"/>
</dbReference>
<dbReference type="InterPro" id="IPR046336">
    <property type="entry name" value="Lon_prtase_N_sf"/>
</dbReference>
<protein>
    <submittedName>
        <fullName evidence="2">LON peptidase substrate-binding domain-containing protein</fullName>
    </submittedName>
</protein>
<dbReference type="Proteomes" id="UP001164390">
    <property type="component" value="Chromosome"/>
</dbReference>
<evidence type="ECO:0000313" key="3">
    <source>
        <dbReference type="Proteomes" id="UP001164390"/>
    </source>
</evidence>
<gene>
    <name evidence="2" type="ORF">L0C25_22975</name>
</gene>
<organism evidence="2 3">
    <name type="scientific">Solicola gregarius</name>
    <dbReference type="NCBI Taxonomy" id="2908642"/>
    <lineage>
        <taxon>Bacteria</taxon>
        <taxon>Bacillati</taxon>
        <taxon>Actinomycetota</taxon>
        <taxon>Actinomycetes</taxon>
        <taxon>Propionibacteriales</taxon>
        <taxon>Nocardioidaceae</taxon>
        <taxon>Solicola</taxon>
    </lineage>
</organism>
<evidence type="ECO:0000259" key="1">
    <source>
        <dbReference type="PROSITE" id="PS51787"/>
    </source>
</evidence>
<dbReference type="KEGG" id="sgrg:L0C25_22975"/>